<gene>
    <name evidence="3" type="primary">LOC111359648</name>
</gene>
<name>A0A9J7EN45_SPOLT</name>
<dbReference type="Proteomes" id="UP000301870">
    <property type="component" value="Chromosome 3"/>
</dbReference>
<sequence>MWHILWIPVLVPTMIIRSNCDNNRTHSDVYVQYSGHAEADEADLPETIPYTTKKTTTTTAPTTKPTTTAKTIVLTVTTPNITVKTSVETTAPTTETTTTTTTIRPVTTTTVKMSEEQTDAVIFLPDVRTGRRDDGYIDGIHIKDLQMKPLLEVMNNKFHEEKLVDDHKDGIVFVAGKNGEIDTDKKQDTNANYNSNQAYCQNMYTGGLWVNHTKKSLDVLRVQYNNAFRMLLRLPPYCSASEMFAKARTDGFHAILRKKTASLLRRLRDSQNSILSTVAES</sequence>
<protein>
    <submittedName>
        <fullName evidence="3">Uncharacterized protein LOC111359648</fullName>
    </submittedName>
</protein>
<dbReference type="AlphaFoldDB" id="A0A9J7EN45"/>
<keyword evidence="2" id="KW-1185">Reference proteome</keyword>
<dbReference type="OrthoDB" id="10014409at2759"/>
<evidence type="ECO:0000313" key="2">
    <source>
        <dbReference type="Proteomes" id="UP000301870"/>
    </source>
</evidence>
<dbReference type="KEGG" id="sliu:111359648"/>
<evidence type="ECO:0000256" key="1">
    <source>
        <dbReference type="SAM" id="SignalP"/>
    </source>
</evidence>
<dbReference type="RefSeq" id="XP_022831017.1">
    <property type="nucleotide sequence ID" value="XM_022975249.1"/>
</dbReference>
<accession>A0A9J7EN45</accession>
<feature type="chain" id="PRO_5039942892" evidence="1">
    <location>
        <begin position="21"/>
        <end position="281"/>
    </location>
</feature>
<evidence type="ECO:0000313" key="3">
    <source>
        <dbReference type="RefSeq" id="XP_022831017.1"/>
    </source>
</evidence>
<reference evidence="3" key="1">
    <citation type="submission" date="2025-08" db="UniProtKB">
        <authorList>
            <consortium name="RefSeq"/>
        </authorList>
    </citation>
    <scope>IDENTIFICATION</scope>
    <source>
        <strain evidence="3">Ishihara</strain>
        <tissue evidence="3">Whole body</tissue>
    </source>
</reference>
<proteinExistence type="predicted"/>
<keyword evidence="1" id="KW-0732">Signal</keyword>
<dbReference type="GeneID" id="111359648"/>
<feature type="signal peptide" evidence="1">
    <location>
        <begin position="1"/>
        <end position="20"/>
    </location>
</feature>
<organism evidence="2 3">
    <name type="scientific">Spodoptera litura</name>
    <name type="common">Asian cotton leafworm</name>
    <dbReference type="NCBI Taxonomy" id="69820"/>
    <lineage>
        <taxon>Eukaryota</taxon>
        <taxon>Metazoa</taxon>
        <taxon>Ecdysozoa</taxon>
        <taxon>Arthropoda</taxon>
        <taxon>Hexapoda</taxon>
        <taxon>Insecta</taxon>
        <taxon>Pterygota</taxon>
        <taxon>Neoptera</taxon>
        <taxon>Endopterygota</taxon>
        <taxon>Lepidoptera</taxon>
        <taxon>Glossata</taxon>
        <taxon>Ditrysia</taxon>
        <taxon>Noctuoidea</taxon>
        <taxon>Noctuidae</taxon>
        <taxon>Amphipyrinae</taxon>
        <taxon>Spodoptera</taxon>
    </lineage>
</organism>